<gene>
    <name evidence="4" type="ORF">AK812_SmicGene42172</name>
</gene>
<feature type="region of interest" description="Disordered" evidence="2">
    <location>
        <begin position="2388"/>
        <end position="2411"/>
    </location>
</feature>
<feature type="compositionally biased region" description="Polar residues" evidence="2">
    <location>
        <begin position="417"/>
        <end position="440"/>
    </location>
</feature>
<protein>
    <submittedName>
        <fullName evidence="4">Putative LRR receptor-like serine/threonine-protein kinase</fullName>
    </submittedName>
</protein>
<comment type="caution">
    <text evidence="4">The sequence shown here is derived from an EMBL/GenBank/DDBJ whole genome shotgun (WGS) entry which is preliminary data.</text>
</comment>
<feature type="region of interest" description="Disordered" evidence="2">
    <location>
        <begin position="472"/>
        <end position="503"/>
    </location>
</feature>
<feature type="region of interest" description="Disordered" evidence="2">
    <location>
        <begin position="396"/>
        <end position="448"/>
    </location>
</feature>
<reference evidence="4 5" key="1">
    <citation type="submission" date="2016-02" db="EMBL/GenBank/DDBJ databases">
        <title>Genome analysis of coral dinoflagellate symbionts highlights evolutionary adaptations to a symbiotic lifestyle.</title>
        <authorList>
            <person name="Aranda M."/>
            <person name="Li Y."/>
            <person name="Liew Y.J."/>
            <person name="Baumgarten S."/>
            <person name="Simakov O."/>
            <person name="Wilson M."/>
            <person name="Piel J."/>
            <person name="Ashoor H."/>
            <person name="Bougouffa S."/>
            <person name="Bajic V.B."/>
            <person name="Ryu T."/>
            <person name="Ravasi T."/>
            <person name="Bayer T."/>
            <person name="Micklem G."/>
            <person name="Kim H."/>
            <person name="Bhak J."/>
            <person name="Lajeunesse T.C."/>
            <person name="Voolstra C.R."/>
        </authorList>
    </citation>
    <scope>NUCLEOTIDE SEQUENCE [LARGE SCALE GENOMIC DNA]</scope>
    <source>
        <strain evidence="4 5">CCMP2467</strain>
    </source>
</reference>
<dbReference type="InterPro" id="IPR017441">
    <property type="entry name" value="Protein_kinase_ATP_BS"/>
</dbReference>
<feature type="region of interest" description="Disordered" evidence="2">
    <location>
        <begin position="2427"/>
        <end position="2447"/>
    </location>
</feature>
<dbReference type="Proteomes" id="UP000186817">
    <property type="component" value="Unassembled WGS sequence"/>
</dbReference>
<dbReference type="GO" id="GO:0005524">
    <property type="term" value="F:ATP binding"/>
    <property type="evidence" value="ECO:0007669"/>
    <property type="project" value="UniProtKB-UniRule"/>
</dbReference>
<evidence type="ECO:0000256" key="1">
    <source>
        <dbReference type="PROSITE-ProRule" id="PRU10141"/>
    </source>
</evidence>
<dbReference type="SMART" id="SM00220">
    <property type="entry name" value="S_TKc"/>
    <property type="match status" value="1"/>
</dbReference>
<dbReference type="GO" id="GO:0004672">
    <property type="term" value="F:protein kinase activity"/>
    <property type="evidence" value="ECO:0007669"/>
    <property type="project" value="InterPro"/>
</dbReference>
<feature type="binding site" evidence="1">
    <location>
        <position position="1708"/>
    </location>
    <ligand>
        <name>ATP</name>
        <dbReference type="ChEBI" id="CHEBI:30616"/>
    </ligand>
</feature>
<dbReference type="InterPro" id="IPR016024">
    <property type="entry name" value="ARM-type_fold"/>
</dbReference>
<dbReference type="InterPro" id="IPR008984">
    <property type="entry name" value="SMAD_FHA_dom_sf"/>
</dbReference>
<organism evidence="4 5">
    <name type="scientific">Symbiodinium microadriaticum</name>
    <name type="common">Dinoflagellate</name>
    <name type="synonym">Zooxanthella microadriatica</name>
    <dbReference type="NCBI Taxonomy" id="2951"/>
    <lineage>
        <taxon>Eukaryota</taxon>
        <taxon>Sar</taxon>
        <taxon>Alveolata</taxon>
        <taxon>Dinophyceae</taxon>
        <taxon>Suessiales</taxon>
        <taxon>Symbiodiniaceae</taxon>
        <taxon>Symbiodinium</taxon>
    </lineage>
</organism>
<keyword evidence="4" id="KW-0675">Receptor</keyword>
<keyword evidence="5" id="KW-1185">Reference proteome</keyword>
<feature type="compositionally biased region" description="Basic and acidic residues" evidence="2">
    <location>
        <begin position="2183"/>
        <end position="2198"/>
    </location>
</feature>
<dbReference type="InterPro" id="IPR011009">
    <property type="entry name" value="Kinase-like_dom_sf"/>
</dbReference>
<feature type="domain" description="Protein kinase" evidence="3">
    <location>
        <begin position="1680"/>
        <end position="1999"/>
    </location>
</feature>
<dbReference type="SUPFAM" id="SSF48371">
    <property type="entry name" value="ARM repeat"/>
    <property type="match status" value="1"/>
</dbReference>
<dbReference type="EMBL" id="LSRX01001720">
    <property type="protein sequence ID" value="OLP77730.1"/>
    <property type="molecule type" value="Genomic_DNA"/>
</dbReference>
<dbReference type="PROSITE" id="PS00107">
    <property type="entry name" value="PROTEIN_KINASE_ATP"/>
    <property type="match status" value="1"/>
</dbReference>
<keyword evidence="4" id="KW-0808">Transferase</keyword>
<keyword evidence="1" id="KW-0067">ATP-binding</keyword>
<feature type="region of interest" description="Disordered" evidence="2">
    <location>
        <begin position="2629"/>
        <end position="2665"/>
    </location>
</feature>
<feature type="region of interest" description="Disordered" evidence="2">
    <location>
        <begin position="33"/>
        <end position="59"/>
    </location>
</feature>
<dbReference type="PROSITE" id="PS50011">
    <property type="entry name" value="PROTEIN_KINASE_DOM"/>
    <property type="match status" value="1"/>
</dbReference>
<dbReference type="InterPro" id="IPR000719">
    <property type="entry name" value="Prot_kinase_dom"/>
</dbReference>
<evidence type="ECO:0000313" key="4">
    <source>
        <dbReference type="EMBL" id="OLP77730.1"/>
    </source>
</evidence>
<feature type="region of interest" description="Disordered" evidence="2">
    <location>
        <begin position="2010"/>
        <end position="2033"/>
    </location>
</feature>
<evidence type="ECO:0000313" key="5">
    <source>
        <dbReference type="Proteomes" id="UP000186817"/>
    </source>
</evidence>
<dbReference type="Gene3D" id="1.25.10.10">
    <property type="entry name" value="Leucine-rich Repeat Variant"/>
    <property type="match status" value="2"/>
</dbReference>
<evidence type="ECO:0000256" key="2">
    <source>
        <dbReference type="SAM" id="MobiDB-lite"/>
    </source>
</evidence>
<dbReference type="OrthoDB" id="424578at2759"/>
<sequence length="2665" mass="289761">MWVWRSLGCDQAAELPQSTIAALGRRCCKDRPEAFPSPSPSWLDEGLPGRDSENSVKDSKGESYWLNSARNDVVTAAWRLEPLNNLRLCVPAAVEVRPPGPVQVLEINEKSKKRPGEKGLAFKNVREAVRRLSSRGGGTFCYRVPTAVVQLREEATREVLTTPDQPTWPHCVTSVLVGAMLRVVVSVDSQNSPSPSLPSLPSLPSINKDAEEARSVVIQCESCRLSIVQRGGPLLDPAKLHGCNDEGIAYEFDLWMKRTRSKPNTWRLLSITPEQGAVEDRLVSSLAFNPPPGVLSTHGRQMGDLVLAAVADIEFSIEPFELSYGESHLESLRQMVAEEIANLLGISTEQVMCGAFLLKSVVPKRRHVRRNSMMLQIALLHSGLIEVVRGPQMPTFKPAPALPTPVSPKSKRPALSRSPTAMDSQSLAETGLTSEDTASPAQKPRKSVALTRALTTLKDTEEAFEKNVRGLSASASAPSLHAKSSTQSKAQSTQSTQSQSNTQSLYNTLNFQGREMPPDQLLKMLVNILGDHRHPIRKHPEIFPMFSKITKKAVLTKAPLVASQDIIDASHMAASIRELMQPRKVKPLPSDLDGTSMEQLSTMRTEILKLYAQPGGSIAVQKSQLVNLTPKEILDLAAKGTAEAEVPTKATIEKTENDVEFCQRLRLHHAVERTVVIMRHFSSNREVVFRGFQVLGHLTKHDLLSVDAILDKSVAPDILKKASHSLVLPGLCRLLASFDSVSCFLLLVLLSDYSTCLDLSLLVLLVSTGQCVVFLSALAGVGRFLYRQGESTVSSSDNFPSDQEMQLIACQVLRRVYIRARGMTMAGSRVVTLGKQLEEVWTFHGLARILTSMKLFPQDAEIQLECCVLLASIGELLHNNGYATEVFKILELAMRKHGQRADLVSQGILIIARLGASFLALENRGIRTIVNAMARHRSDKELQKTAVRALFALSKDEVALKASRAGGGVGAIFAAMAGHPDATQVLQEGTRALEKHCPRAVASIARLCGDLIAVLPPVVWSSKKNLGGKLQEKKDVEDLKSHGWAPRGIENFVAEFSPPANDSRSKDEEDLLHLTAGFRRKQGLRDDIDAADSQWMSLGSVRVMMPRSSTHNILQKDINALSGRGCDVEILRQAGPKREHVQGICEVLAEGVGPKKYTAQDGELLVLILGHFAWFSHAHASEIIEFGGHQAIMEWLRTDRFKGQRDPRDDALAFPMQRACLSTLSCLCRHGIDTAGHLLELEAVETAVQFKKNLEAGLRCASLRLLARKKTYAVKRYTGKDSKDSIKKDDIWPPVLCELRSSEEVLRTAAATCAVEAINSQTLPTDPQMTQNLAQALLHALDAATLADSAAGALPVLIAVSRMVSDTEDEYASTAIKSCDTLIPLLTDWLPKATRTCAVSTAKAAGLAAEKNLRDGGAAFGGPPVPHKWAAIRPLGQQEANFTSTEFECSAELAAILRYGTSVSAEHPLQEACKAAIELAVQREPDASLLVQMLTGRLRLGASGEEKIADLTILIRIAQRAVVLIKQDPNQATESLLMALEDSSELIQEIPPDLPGDKDMDGILKELTTLTSKSIGLADGSKEEGKKEEEASCACSAMYQPWSQPGIAYAPVGGKANVVHGYPVRPGHPGPGYPQPIPQPVPPVLQPVHHEGRPHRPSTQLREISLEYSYAELSESTSNWHDSRRLGSGSYGSVYKGELEDGSEVAIKAIDLGALGASGTAPEMAGFEEEVQMLSKFRHPNLVTLLGWGKHDSGSDRKRYLVYELLSGGDCFQRLQKSKKPSANSPFLWFERLSVCLDAAAGLSHMLNSKPKAFHRDIKSANILLDRHGTAKMADFGLSCTSSHANSLHVTVRTISGTPGYACPIYSRTGRVSASLRPMSASWLRLFPSSWRPSPGGAWRFSSGEVHSLGMVMLELLTGLAPATADPTRPGGIAYQVADAISQHSPGALERCLCCLDANAGWPKDLAKEMAELALRAVHSQEEERPRFVELVRTLRRLLERFPKPIQSVAMAVPPPTTPAASPTSPENEANPKAREAKAQAVIVHSSQAAFGLEFVTAVGVDLNTLPPDVHRLCLAGTILDGVLLVPVGRSHQQRAFEAWVPDQRQNCISRTAFEIACGTKGENAMLTVRGSGLISVDGKVAPRETGIPLSSGAEIAFHHGADMNSVLLRLRFVPGEILLESERREKEPEKEEKERAEPGSPRLLQGLGREPSSPCPRRAVREDLELSPSHRAKDTNLNSGPSGGTAGTAGTWILACVHVEGLSPSRLADLPSAVRDIQVPSALLPLMLGRIHQNQFEALAKAADKPKLGNFISRTHGQLDTDADGLSLCVTNLSSNPLYVGEELVAQSQTVKLARGQLLCFARPEQDSGNHIHFLKFKAILVEGGHGPTSPLRGQDAPNRAAAHLSPQRSVQVRRTVVEGAEAPHLLTLSPPPRKVNPDASTSPNRVSRIARERIDERPAPICLELSGDGVLDVPASERRIGPVSVADQPMIVGRKHQPELHKRAVNPQCLKFMSRDHFSISCERGLFRIEPLTSNPMWRFRVGLEPLELEQQKPAELRSGDRVALGTGSDNSPEAALQSLCWLFTEGADPTKVEPMLSIPRARTPPSPGGAFPRVSEDKPWAIRVLRTQETSAGLDSPASPARERLLSESGAPKAKAKSRPLH</sequence>
<keyword evidence="4" id="KW-0418">Kinase</keyword>
<proteinExistence type="predicted"/>
<feature type="compositionally biased region" description="Basic and acidic residues" evidence="2">
    <location>
        <begin position="47"/>
        <end position="59"/>
    </location>
</feature>
<dbReference type="InterPro" id="IPR011989">
    <property type="entry name" value="ARM-like"/>
</dbReference>
<accession>A0A1Q9C486</accession>
<dbReference type="PANTHER" id="PTHR46146:SF3">
    <property type="entry name" value="SERINE_THREONINE-PROTEIN KINASE-LIKE PROTEIN CCR3-RELATED"/>
    <property type="match status" value="1"/>
</dbReference>
<dbReference type="Pfam" id="PF00069">
    <property type="entry name" value="Pkinase"/>
    <property type="match status" value="1"/>
</dbReference>
<keyword evidence="1" id="KW-0547">Nucleotide-binding</keyword>
<dbReference type="PANTHER" id="PTHR46146">
    <property type="entry name" value="SERINE/THREONINE-PROTEIN KINASE-LIKE PROTEIN CCR4"/>
    <property type="match status" value="1"/>
</dbReference>
<feature type="region of interest" description="Disordered" evidence="2">
    <location>
        <begin position="2183"/>
        <end position="2245"/>
    </location>
</feature>
<name>A0A1Q9C486_SYMMI</name>
<dbReference type="Gene3D" id="3.30.200.20">
    <property type="entry name" value="Phosphorylase Kinase, domain 1"/>
    <property type="match status" value="1"/>
</dbReference>
<dbReference type="SUPFAM" id="SSF49879">
    <property type="entry name" value="SMAD/FHA domain"/>
    <property type="match status" value="1"/>
</dbReference>
<evidence type="ECO:0000259" key="3">
    <source>
        <dbReference type="PROSITE" id="PS50011"/>
    </source>
</evidence>
<dbReference type="Gene3D" id="1.10.510.10">
    <property type="entry name" value="Transferase(Phosphotransferase) domain 1"/>
    <property type="match status" value="1"/>
</dbReference>
<dbReference type="SUPFAM" id="SSF56112">
    <property type="entry name" value="Protein kinase-like (PK-like)"/>
    <property type="match status" value="1"/>
</dbReference>